<evidence type="ECO:0000259" key="1">
    <source>
        <dbReference type="Pfam" id="PF12146"/>
    </source>
</evidence>
<dbReference type="SUPFAM" id="SSF53474">
    <property type="entry name" value="alpha/beta-Hydrolases"/>
    <property type="match status" value="1"/>
</dbReference>
<reference evidence="2" key="1">
    <citation type="journal article" date="2020" name="Stud. Mycol.">
        <title>101 Dothideomycetes genomes: a test case for predicting lifestyles and emergence of pathogens.</title>
        <authorList>
            <person name="Haridas S."/>
            <person name="Albert R."/>
            <person name="Binder M."/>
            <person name="Bloem J."/>
            <person name="Labutti K."/>
            <person name="Salamov A."/>
            <person name="Andreopoulos B."/>
            <person name="Baker S."/>
            <person name="Barry K."/>
            <person name="Bills G."/>
            <person name="Bluhm B."/>
            <person name="Cannon C."/>
            <person name="Castanera R."/>
            <person name="Culley D."/>
            <person name="Daum C."/>
            <person name="Ezra D."/>
            <person name="Gonzalez J."/>
            <person name="Henrissat B."/>
            <person name="Kuo A."/>
            <person name="Liang C."/>
            <person name="Lipzen A."/>
            <person name="Lutzoni F."/>
            <person name="Magnuson J."/>
            <person name="Mondo S."/>
            <person name="Nolan M."/>
            <person name="Ohm R."/>
            <person name="Pangilinan J."/>
            <person name="Park H.-J."/>
            <person name="Ramirez L."/>
            <person name="Alfaro M."/>
            <person name="Sun H."/>
            <person name="Tritt A."/>
            <person name="Yoshinaga Y."/>
            <person name="Zwiers L.-H."/>
            <person name="Turgeon B."/>
            <person name="Goodwin S."/>
            <person name="Spatafora J."/>
            <person name="Crous P."/>
            <person name="Grigoriev I."/>
        </authorList>
    </citation>
    <scope>NUCLEOTIDE SEQUENCE</scope>
    <source>
        <strain evidence="2">CBS 116435</strain>
    </source>
</reference>
<dbReference type="EMBL" id="MU003787">
    <property type="protein sequence ID" value="KAF2721868.1"/>
    <property type="molecule type" value="Genomic_DNA"/>
</dbReference>
<dbReference type="InterPro" id="IPR022742">
    <property type="entry name" value="Hydrolase_4"/>
</dbReference>
<name>A0A9P4Q9U9_9PEZI</name>
<comment type="caution">
    <text evidence="2">The sequence shown here is derived from an EMBL/GenBank/DDBJ whole genome shotgun (WGS) entry which is preliminary data.</text>
</comment>
<proteinExistence type="predicted"/>
<dbReference type="Pfam" id="PF12146">
    <property type="entry name" value="Hydrolase_4"/>
    <property type="match status" value="1"/>
</dbReference>
<accession>A0A9P4Q9U9</accession>
<dbReference type="Gene3D" id="3.40.50.1820">
    <property type="entry name" value="alpha/beta hydrolase"/>
    <property type="match status" value="1"/>
</dbReference>
<evidence type="ECO:0000313" key="3">
    <source>
        <dbReference type="Proteomes" id="UP000799441"/>
    </source>
</evidence>
<evidence type="ECO:0000313" key="2">
    <source>
        <dbReference type="EMBL" id="KAF2721868.1"/>
    </source>
</evidence>
<organism evidence="2 3">
    <name type="scientific">Polychaeton citri CBS 116435</name>
    <dbReference type="NCBI Taxonomy" id="1314669"/>
    <lineage>
        <taxon>Eukaryota</taxon>
        <taxon>Fungi</taxon>
        <taxon>Dikarya</taxon>
        <taxon>Ascomycota</taxon>
        <taxon>Pezizomycotina</taxon>
        <taxon>Dothideomycetes</taxon>
        <taxon>Dothideomycetidae</taxon>
        <taxon>Capnodiales</taxon>
        <taxon>Capnodiaceae</taxon>
        <taxon>Polychaeton</taxon>
    </lineage>
</organism>
<sequence>MGDADYTTEEGVLTAQDGHELYTKTWKPTSPVKARMAFIHGFSDHSNFYGVLFPTIAKYGIEVYSFDQRGWGQSVKTPAQKGLTGPTSLVIDDITTFTKTIPCAADDGIPLFVMGHSMGGAETLVWAATAPESATRRIRGFLAESPFVALHPASKPFKLTVILGRLAGRLLPHVHMVQKLDPGKLARDPEIGKKFESDPLCHNTGTLEGLAGMLDRAGDLEGGKIVLNSDRCEGGKTRILVAHGTGDEICDFNAAKDWYNNCIKDGSDKELKVYDGWYHKLHDEPGDDKYQFSEYCKDWILKRSGSLAEVDGTDRAKL</sequence>
<dbReference type="Proteomes" id="UP000799441">
    <property type="component" value="Unassembled WGS sequence"/>
</dbReference>
<keyword evidence="3" id="KW-1185">Reference proteome</keyword>
<gene>
    <name evidence="2" type="ORF">K431DRAFT_223340</name>
</gene>
<dbReference type="OrthoDB" id="10249433at2759"/>
<keyword evidence="2" id="KW-0378">Hydrolase</keyword>
<dbReference type="GO" id="GO:0016787">
    <property type="term" value="F:hydrolase activity"/>
    <property type="evidence" value="ECO:0007669"/>
    <property type="project" value="UniProtKB-KW"/>
</dbReference>
<protein>
    <submittedName>
        <fullName evidence="2">Serine hydrolase-like protein</fullName>
    </submittedName>
</protein>
<dbReference type="AlphaFoldDB" id="A0A9P4Q9U9"/>
<feature type="domain" description="Serine aminopeptidase S33" evidence="1">
    <location>
        <begin position="31"/>
        <end position="285"/>
    </location>
</feature>
<dbReference type="InterPro" id="IPR051044">
    <property type="entry name" value="MAG_DAG_Lipase"/>
</dbReference>
<dbReference type="InterPro" id="IPR029058">
    <property type="entry name" value="AB_hydrolase_fold"/>
</dbReference>
<dbReference type="PANTHER" id="PTHR11614">
    <property type="entry name" value="PHOSPHOLIPASE-RELATED"/>
    <property type="match status" value="1"/>
</dbReference>